<keyword evidence="5" id="KW-1185">Reference proteome</keyword>
<evidence type="ECO:0000256" key="2">
    <source>
        <dbReference type="ARBA" id="ARBA00007083"/>
    </source>
</evidence>
<dbReference type="AlphaFoldDB" id="A0A6I8VZY5"/>
<dbReference type="PANTHER" id="PTHR13463:SF3">
    <property type="entry name" value="PROTEIN C10"/>
    <property type="match status" value="1"/>
</dbReference>
<dbReference type="Bgee" id="FBgn0073729">
    <property type="expression patterns" value="Expressed in female reproductive system and 2 other cell types or tissues"/>
</dbReference>
<dbReference type="Proteomes" id="UP000001819">
    <property type="component" value="Chromosome 4"/>
</dbReference>
<name>A0A6I8VZY5_DROPS</name>
<sequence>MVCYFSPAIDSAIVVIASSSRIPVCSLPRPLDAVTMSYLSNFNNENAKQILMDIIRCVNQPDNSKKLSEAKASAGKEMMLMMQHVFPLVMQLQLEVIKSHGFPGNREGLVQFSQLIREMERDDMEIARLRSQIRAIYLPPIAINTTNDILI</sequence>
<comment type="similarity">
    <text evidence="2">Belongs to the UPF0456 family.</text>
</comment>
<dbReference type="RefSeq" id="XP_033236636.1">
    <property type="nucleotide sequence ID" value="XM_033380745.1"/>
</dbReference>
<dbReference type="FunCoup" id="A0A6I8VZY5">
    <property type="interactions" value="6"/>
</dbReference>
<accession>A0A6I8VZY5</accession>
<dbReference type="GO" id="GO:0005737">
    <property type="term" value="C:cytoplasm"/>
    <property type="evidence" value="ECO:0007669"/>
    <property type="project" value="UniProtKB-SubCell"/>
</dbReference>
<protein>
    <recommendedName>
        <fullName evidence="3">Protein C10</fullName>
    </recommendedName>
</protein>
<keyword evidence="4" id="KW-0963">Cytoplasm</keyword>
<dbReference type="InParanoid" id="A0A6I8VZY5"/>
<proteinExistence type="inferred from homology"/>
<evidence type="ECO:0000256" key="3">
    <source>
        <dbReference type="ARBA" id="ARBA00020502"/>
    </source>
</evidence>
<dbReference type="PANTHER" id="PTHR13463">
    <property type="entry name" value="PROTEIN C10"/>
    <property type="match status" value="1"/>
</dbReference>
<gene>
    <name evidence="6" type="primary">LOC4817051</name>
</gene>
<evidence type="ECO:0000256" key="4">
    <source>
        <dbReference type="ARBA" id="ARBA00022490"/>
    </source>
</evidence>
<evidence type="ECO:0000256" key="1">
    <source>
        <dbReference type="ARBA" id="ARBA00004496"/>
    </source>
</evidence>
<evidence type="ECO:0000313" key="5">
    <source>
        <dbReference type="Proteomes" id="UP000001819"/>
    </source>
</evidence>
<reference evidence="6" key="1">
    <citation type="submission" date="2025-08" db="UniProtKB">
        <authorList>
            <consortium name="RefSeq"/>
        </authorList>
    </citation>
    <scope>IDENTIFICATION</scope>
    <source>
        <strain evidence="6">MV-25-SWS-2005</strain>
        <tissue evidence="6">Whole body</tissue>
    </source>
</reference>
<dbReference type="Pfam" id="PF14974">
    <property type="entry name" value="P_C10"/>
    <property type="match status" value="1"/>
</dbReference>
<comment type="subcellular location">
    <subcellularLocation>
        <location evidence="1">Cytoplasm</location>
    </subcellularLocation>
</comment>
<dbReference type="InterPro" id="IPR026317">
    <property type="entry name" value="P_C10"/>
</dbReference>
<organism evidence="5 6">
    <name type="scientific">Drosophila pseudoobscura pseudoobscura</name>
    <name type="common">Fruit fly</name>
    <dbReference type="NCBI Taxonomy" id="46245"/>
    <lineage>
        <taxon>Eukaryota</taxon>
        <taxon>Metazoa</taxon>
        <taxon>Ecdysozoa</taxon>
        <taxon>Arthropoda</taxon>
        <taxon>Hexapoda</taxon>
        <taxon>Insecta</taxon>
        <taxon>Pterygota</taxon>
        <taxon>Neoptera</taxon>
        <taxon>Endopterygota</taxon>
        <taxon>Diptera</taxon>
        <taxon>Brachycera</taxon>
        <taxon>Muscomorpha</taxon>
        <taxon>Ephydroidea</taxon>
        <taxon>Drosophilidae</taxon>
        <taxon>Drosophila</taxon>
        <taxon>Sophophora</taxon>
    </lineage>
</organism>
<evidence type="ECO:0000313" key="6">
    <source>
        <dbReference type="RefSeq" id="XP_033236636.1"/>
    </source>
</evidence>
<dbReference type="GO" id="GO:0009791">
    <property type="term" value="P:post-embryonic development"/>
    <property type="evidence" value="ECO:0007669"/>
    <property type="project" value="TreeGrafter"/>
</dbReference>